<accession>A0ABQ6IJC4</accession>
<dbReference type="Pfam" id="PF13302">
    <property type="entry name" value="Acetyltransf_3"/>
    <property type="match status" value="1"/>
</dbReference>
<dbReference type="PANTHER" id="PTHR43441">
    <property type="entry name" value="RIBOSOMAL-PROTEIN-SERINE ACETYLTRANSFERASE"/>
    <property type="match status" value="1"/>
</dbReference>
<evidence type="ECO:0000259" key="1">
    <source>
        <dbReference type="PROSITE" id="PS51186"/>
    </source>
</evidence>
<dbReference type="PANTHER" id="PTHR43441:SF10">
    <property type="entry name" value="ACETYLTRANSFERASE"/>
    <property type="match status" value="1"/>
</dbReference>
<dbReference type="SUPFAM" id="SSF55729">
    <property type="entry name" value="Acyl-CoA N-acyltransferases (Nat)"/>
    <property type="match status" value="1"/>
</dbReference>
<organism evidence="2 3">
    <name type="scientific">Mobilicoccus caccae</name>
    <dbReference type="NCBI Taxonomy" id="1859295"/>
    <lineage>
        <taxon>Bacteria</taxon>
        <taxon>Bacillati</taxon>
        <taxon>Actinomycetota</taxon>
        <taxon>Actinomycetes</taxon>
        <taxon>Micrococcales</taxon>
        <taxon>Dermatophilaceae</taxon>
        <taxon>Mobilicoccus</taxon>
    </lineage>
</organism>
<dbReference type="PROSITE" id="PS51186">
    <property type="entry name" value="GNAT"/>
    <property type="match status" value="1"/>
</dbReference>
<sequence length="191" mass="21195">MLPEHIPTLAGPVVTLRPFAERDAPLIRAVADDPLIPLITTVPTSSDPQDALDFIIRQNDRVRRGLGYSFAIADTTSDEAVGQIGLWTVGISSGRSTAGYWVATHHRRRGYLRAALSTLTTWAMGLGEIHRLQLHIEPWNEASWRAAEACGYEREGLLRSWQQIGAERRDVYVYSVIRPGPDVGDVARHTT</sequence>
<keyword evidence="3" id="KW-1185">Reference proteome</keyword>
<protein>
    <submittedName>
        <fullName evidence="2">N-acetyltransferase</fullName>
    </submittedName>
</protein>
<reference evidence="3" key="1">
    <citation type="journal article" date="2019" name="Int. J. Syst. Evol. Microbiol.">
        <title>The Global Catalogue of Microorganisms (GCM) 10K type strain sequencing project: providing services to taxonomists for standard genome sequencing and annotation.</title>
        <authorList>
            <consortium name="The Broad Institute Genomics Platform"/>
            <consortium name="The Broad Institute Genome Sequencing Center for Infectious Disease"/>
            <person name="Wu L."/>
            <person name="Ma J."/>
        </authorList>
    </citation>
    <scope>NUCLEOTIDE SEQUENCE [LARGE SCALE GENOMIC DNA]</scope>
    <source>
        <strain evidence="3">NBRC 113072</strain>
    </source>
</reference>
<gene>
    <name evidence="2" type="ORF">GCM10025883_00670</name>
</gene>
<comment type="caution">
    <text evidence="2">The sequence shown here is derived from an EMBL/GenBank/DDBJ whole genome shotgun (WGS) entry which is preliminary data.</text>
</comment>
<dbReference type="InterPro" id="IPR051908">
    <property type="entry name" value="Ribosomal_N-acetyltransferase"/>
</dbReference>
<feature type="domain" description="N-acetyltransferase" evidence="1">
    <location>
        <begin position="14"/>
        <end position="179"/>
    </location>
</feature>
<evidence type="ECO:0000313" key="2">
    <source>
        <dbReference type="EMBL" id="GMA38022.1"/>
    </source>
</evidence>
<dbReference type="Proteomes" id="UP001157126">
    <property type="component" value="Unassembled WGS sequence"/>
</dbReference>
<dbReference type="RefSeq" id="WP_284302120.1">
    <property type="nucleotide sequence ID" value="NZ_BSUO01000001.1"/>
</dbReference>
<dbReference type="EMBL" id="BSUO01000001">
    <property type="protein sequence ID" value="GMA38022.1"/>
    <property type="molecule type" value="Genomic_DNA"/>
</dbReference>
<dbReference type="InterPro" id="IPR000182">
    <property type="entry name" value="GNAT_dom"/>
</dbReference>
<dbReference type="InterPro" id="IPR016181">
    <property type="entry name" value="Acyl_CoA_acyltransferase"/>
</dbReference>
<dbReference type="Gene3D" id="3.40.630.30">
    <property type="match status" value="1"/>
</dbReference>
<evidence type="ECO:0000313" key="3">
    <source>
        <dbReference type="Proteomes" id="UP001157126"/>
    </source>
</evidence>
<name>A0ABQ6IJC4_9MICO</name>
<proteinExistence type="predicted"/>